<dbReference type="EMBL" id="CP126981">
    <property type="protein sequence ID" value="WIM87063.1"/>
    <property type="molecule type" value="Genomic_DNA"/>
</dbReference>
<dbReference type="InterPro" id="IPR002577">
    <property type="entry name" value="HTH_HxlR"/>
</dbReference>
<gene>
    <name evidence="5" type="ORF">PT015_19655</name>
</gene>
<name>A0ABY8VTU5_9MYCO</name>
<dbReference type="InterPro" id="IPR036390">
    <property type="entry name" value="WH_DNA-bd_sf"/>
</dbReference>
<dbReference type="Pfam" id="PF01638">
    <property type="entry name" value="HxlR"/>
    <property type="match status" value="1"/>
</dbReference>
<keyword evidence="3" id="KW-0804">Transcription</keyword>
<dbReference type="Gene3D" id="1.10.10.10">
    <property type="entry name" value="Winged helix-like DNA-binding domain superfamily/Winged helix DNA-binding domain"/>
    <property type="match status" value="1"/>
</dbReference>
<dbReference type="Proteomes" id="UP001236585">
    <property type="component" value="Chromosome"/>
</dbReference>
<keyword evidence="2" id="KW-0238">DNA-binding</keyword>
<evidence type="ECO:0000256" key="2">
    <source>
        <dbReference type="ARBA" id="ARBA00023125"/>
    </source>
</evidence>
<evidence type="ECO:0000259" key="4">
    <source>
        <dbReference type="PROSITE" id="PS51118"/>
    </source>
</evidence>
<sequence length="170" mass="19235">MALPREYVAESCPIARTLEIVGERWTLLVIRDAFYGVRRFSDFRAHLDIPKAVLAERLSLLVDEGVLTKADRGEYALTPKGRRLWPTIWSLASWGNENYVDQPQRRSYRHAICGGAIRPDRVCASCGELPNVADLVLHPPRRPRERAVRTDPVSVGLRAPHRLLEPFDAG</sequence>
<protein>
    <submittedName>
        <fullName evidence="5">Helix-turn-helix domain-containing protein</fullName>
    </submittedName>
</protein>
<dbReference type="SUPFAM" id="SSF46785">
    <property type="entry name" value="Winged helix' DNA-binding domain"/>
    <property type="match status" value="1"/>
</dbReference>
<evidence type="ECO:0000313" key="6">
    <source>
        <dbReference type="Proteomes" id="UP001236585"/>
    </source>
</evidence>
<dbReference type="PANTHER" id="PTHR33204:SF18">
    <property type="entry name" value="TRANSCRIPTIONAL REGULATORY PROTEIN"/>
    <property type="match status" value="1"/>
</dbReference>
<keyword evidence="6" id="KW-1185">Reference proteome</keyword>
<evidence type="ECO:0000256" key="3">
    <source>
        <dbReference type="ARBA" id="ARBA00023163"/>
    </source>
</evidence>
<dbReference type="InterPro" id="IPR036388">
    <property type="entry name" value="WH-like_DNA-bd_sf"/>
</dbReference>
<reference evidence="5 6" key="1">
    <citation type="journal article" date="2023" name="Microbiol. Resour. Announc.">
        <title>Complete Genome Sequence of Mycobacterium wuenschmanii, a novel Nontuberculous Mycobacterium Isolated from a captive population of Amazon Milk Frogs.</title>
        <authorList>
            <person name="Hicks J."/>
            <person name="Zeineldin M."/>
            <person name="Ward H."/>
            <person name="Wuenschmann A."/>
            <person name="Camp P."/>
            <person name="Farrell D."/>
            <person name="Lehman K."/>
            <person name="Thacker T."/>
            <person name="Cuthbert E."/>
        </authorList>
    </citation>
    <scope>NUCLEOTIDE SEQUENCE [LARGE SCALE GENOMIC DNA]</scope>
    <source>
        <strain evidence="5 6">Wuenschmanii</strain>
    </source>
</reference>
<keyword evidence="1" id="KW-0805">Transcription regulation</keyword>
<evidence type="ECO:0000256" key="1">
    <source>
        <dbReference type="ARBA" id="ARBA00023015"/>
    </source>
</evidence>
<dbReference type="PROSITE" id="PS51118">
    <property type="entry name" value="HTH_HXLR"/>
    <property type="match status" value="1"/>
</dbReference>
<feature type="domain" description="HTH hxlR-type" evidence="4">
    <location>
        <begin position="12"/>
        <end position="103"/>
    </location>
</feature>
<dbReference type="PANTHER" id="PTHR33204">
    <property type="entry name" value="TRANSCRIPTIONAL REGULATOR, MARR FAMILY"/>
    <property type="match status" value="1"/>
</dbReference>
<dbReference type="RefSeq" id="WP_285186654.1">
    <property type="nucleotide sequence ID" value="NZ_CP126981.1"/>
</dbReference>
<organism evidence="5 6">
    <name type="scientific">Candidatus Mycobacterium wuenschmannii</name>
    <dbReference type="NCBI Taxonomy" id="3027808"/>
    <lineage>
        <taxon>Bacteria</taxon>
        <taxon>Bacillati</taxon>
        <taxon>Actinomycetota</taxon>
        <taxon>Actinomycetes</taxon>
        <taxon>Mycobacteriales</taxon>
        <taxon>Mycobacteriaceae</taxon>
        <taxon>Mycobacterium</taxon>
    </lineage>
</organism>
<evidence type="ECO:0000313" key="5">
    <source>
        <dbReference type="EMBL" id="WIM87063.1"/>
    </source>
</evidence>
<proteinExistence type="predicted"/>
<accession>A0ABY8VTU5</accession>